<dbReference type="EMBL" id="JBHMBH010000019">
    <property type="protein sequence ID" value="MFB9714012.1"/>
    <property type="molecule type" value="Genomic_DNA"/>
</dbReference>
<evidence type="ECO:0000313" key="1">
    <source>
        <dbReference type="EMBL" id="MFB9714012.1"/>
    </source>
</evidence>
<proteinExistence type="predicted"/>
<accession>A0ABV5URJ1</accession>
<protein>
    <submittedName>
        <fullName evidence="1">Uncharacterized protein</fullName>
    </submittedName>
</protein>
<evidence type="ECO:0000313" key="2">
    <source>
        <dbReference type="Proteomes" id="UP001589536"/>
    </source>
</evidence>
<gene>
    <name evidence="1" type="ORF">ACFFPI_07560</name>
</gene>
<keyword evidence="2" id="KW-1185">Reference proteome</keyword>
<comment type="caution">
    <text evidence="1">The sequence shown here is derived from an EMBL/GenBank/DDBJ whole genome shotgun (WGS) entry which is preliminary data.</text>
</comment>
<name>A0ABV5URJ1_9MICC</name>
<dbReference type="RefSeq" id="WP_345042748.1">
    <property type="nucleotide sequence ID" value="NZ_BAABED010000001.1"/>
</dbReference>
<organism evidence="1 2">
    <name type="scientific">Arthrobacter methylotrophus</name>
    <dbReference type="NCBI Taxonomy" id="121291"/>
    <lineage>
        <taxon>Bacteria</taxon>
        <taxon>Bacillati</taxon>
        <taxon>Actinomycetota</taxon>
        <taxon>Actinomycetes</taxon>
        <taxon>Micrococcales</taxon>
        <taxon>Micrococcaceae</taxon>
        <taxon>Arthrobacter</taxon>
    </lineage>
</organism>
<reference evidence="1 2" key="1">
    <citation type="submission" date="2024-09" db="EMBL/GenBank/DDBJ databases">
        <authorList>
            <person name="Sun Q."/>
            <person name="Mori K."/>
        </authorList>
    </citation>
    <scope>NUCLEOTIDE SEQUENCE [LARGE SCALE GENOMIC DNA]</scope>
    <source>
        <strain evidence="1 2">JCM 13519</strain>
    </source>
</reference>
<dbReference type="Proteomes" id="UP001589536">
    <property type="component" value="Unassembled WGS sequence"/>
</dbReference>
<sequence length="92" mass="10446">MANLHADLTKLLARHRASRNQDFTGLLTDIQMAVDDAGTPEYQYRNHPSWDTTWMDLDESQIGVVLKQGHSVERRLILGGWEAVTEVPRVSD</sequence>